<evidence type="ECO:0000313" key="2">
    <source>
        <dbReference type="Proteomes" id="UP000236742"/>
    </source>
</evidence>
<dbReference type="InterPro" id="IPR021251">
    <property type="entry name" value="DUF2793"/>
</dbReference>
<dbReference type="Proteomes" id="UP000236742">
    <property type="component" value="Unassembled WGS sequence"/>
</dbReference>
<keyword evidence="2" id="KW-1185">Reference proteome</keyword>
<accession>A0A1H5Y711</accession>
<evidence type="ECO:0008006" key="3">
    <source>
        <dbReference type="Google" id="ProtNLM"/>
    </source>
</evidence>
<proteinExistence type="predicted"/>
<name>A0A1H5Y711_9RHOB</name>
<evidence type="ECO:0000313" key="1">
    <source>
        <dbReference type="EMBL" id="SEG19783.1"/>
    </source>
</evidence>
<dbReference type="Pfam" id="PF10983">
    <property type="entry name" value="DUF2793"/>
    <property type="match status" value="1"/>
</dbReference>
<gene>
    <name evidence="1" type="ORF">SAMN05421751_11525</name>
</gene>
<reference evidence="1 2" key="1">
    <citation type="submission" date="2016-10" db="EMBL/GenBank/DDBJ databases">
        <authorList>
            <person name="de Groot N.N."/>
        </authorList>
    </citation>
    <scope>NUCLEOTIDE SEQUENCE [LARGE SCALE GENOMIC DNA]</scope>
    <source>
        <strain evidence="1 2">DSM 23413</strain>
    </source>
</reference>
<dbReference type="AlphaFoldDB" id="A0A1H5Y711"/>
<sequence length="355" mass="36766">MTDLSPRLGLPYLLPSQAQKHVTHNEALRLLDALVQLTVESFEALTPPASPADGECHALGAAPTGEWAGQEGRIALRETGRWRFIDPQPGWLAWGRDGSGLRVYDSGGWMPVPVGVEQVDRLGISTAPDAVNKLAVAADATLLTHAGTSHQLKVNKAAAGDTASLLFQSGWTGHAEMGLSGSDDFSIKVSSDGATWRQALTVDAATGFMGLWEAATPGSALEVAQNAVEPTITVRNTGGSGGASFRMVDAASLGDWKAGITAGGDFRLRDQRAGQDCIHISTDTGHVGISNTSPTAPLDVGGGVRLGSSTVATLPSAADLGAGTLIYVSDESGGPVIAFSDGTNWRRMTDRAVVS</sequence>
<organism evidence="1 2">
    <name type="scientific">Jhaorihella thermophila</name>
    <dbReference type="NCBI Taxonomy" id="488547"/>
    <lineage>
        <taxon>Bacteria</taxon>
        <taxon>Pseudomonadati</taxon>
        <taxon>Pseudomonadota</taxon>
        <taxon>Alphaproteobacteria</taxon>
        <taxon>Rhodobacterales</taxon>
        <taxon>Paracoccaceae</taxon>
        <taxon>Jhaorihella</taxon>
    </lineage>
</organism>
<protein>
    <recommendedName>
        <fullName evidence="3">DUF2793 domain-containing protein</fullName>
    </recommendedName>
</protein>
<dbReference type="OrthoDB" id="564699at2"/>
<dbReference type="RefSeq" id="WP_104008883.1">
    <property type="nucleotide sequence ID" value="NZ_FNVD01000015.1"/>
</dbReference>
<dbReference type="EMBL" id="FNVD01000015">
    <property type="protein sequence ID" value="SEG19783.1"/>
    <property type="molecule type" value="Genomic_DNA"/>
</dbReference>